<reference evidence="1 2" key="1">
    <citation type="submission" date="2015-12" db="EMBL/GenBank/DDBJ databases">
        <title>Bacillus cereus Group isolate.</title>
        <authorList>
            <person name="Kovac J."/>
        </authorList>
    </citation>
    <scope>NUCLEOTIDE SEQUENCE [LARGE SCALE GENOMIC DNA]</scope>
    <source>
        <strain evidence="1 2">FSL K6-0073</strain>
    </source>
</reference>
<dbReference type="Proteomes" id="UP000075476">
    <property type="component" value="Unassembled WGS sequence"/>
</dbReference>
<dbReference type="RefSeq" id="WP_061662829.1">
    <property type="nucleotide sequence ID" value="NZ_NTYZ01000002.1"/>
</dbReference>
<gene>
    <name evidence="1" type="ORF">AT268_32570</name>
</gene>
<dbReference type="SUPFAM" id="SSF159006">
    <property type="entry name" value="YopX-like"/>
    <property type="match status" value="1"/>
</dbReference>
<dbReference type="EMBL" id="LOMO01000001">
    <property type="protein sequence ID" value="KXY51504.1"/>
    <property type="molecule type" value="Genomic_DNA"/>
</dbReference>
<protein>
    <submittedName>
        <fullName evidence="1">Uncharacterized protein</fullName>
    </submittedName>
</protein>
<name>A0A9X0MKP2_BACCE</name>
<organism evidence="1 2">
    <name type="scientific">Bacillus cereus</name>
    <dbReference type="NCBI Taxonomy" id="1396"/>
    <lineage>
        <taxon>Bacteria</taxon>
        <taxon>Bacillati</taxon>
        <taxon>Bacillota</taxon>
        <taxon>Bacilli</taxon>
        <taxon>Bacillales</taxon>
        <taxon>Bacillaceae</taxon>
        <taxon>Bacillus</taxon>
        <taxon>Bacillus cereus group</taxon>
    </lineage>
</organism>
<sequence length="207" mass="24720">MFKIFDENSNRLYDYQDFLRKEIPYQIGLDGKVYKAMNVFESVEAPYAKLLHVSEQKDEKGTFITEGDILQFPFARGLVIYKNSSFWIHWLDWNQRCCLPAYDSLGMERILHTTEWNSLIIDSIYSKEEGFNEKSLKQARIHIKTACEHELLTLLLIRMSSLNDFEIRMEDSQLWREEPSDTGFIIYAKLTEKEFFRILQHHDCKWL</sequence>
<proteinExistence type="predicted"/>
<evidence type="ECO:0000313" key="1">
    <source>
        <dbReference type="EMBL" id="KXY51504.1"/>
    </source>
</evidence>
<comment type="caution">
    <text evidence="1">The sequence shown here is derived from an EMBL/GenBank/DDBJ whole genome shotgun (WGS) entry which is preliminary data.</text>
</comment>
<accession>A0A9X0MKP2</accession>
<evidence type="ECO:0000313" key="2">
    <source>
        <dbReference type="Proteomes" id="UP000075476"/>
    </source>
</evidence>
<dbReference type="AlphaFoldDB" id="A0A9X0MKP2"/>